<accession>A0ABV9KF68</accession>
<name>A0ABV9KF68_9RHOB</name>
<dbReference type="Proteomes" id="UP001595973">
    <property type="component" value="Unassembled WGS sequence"/>
</dbReference>
<dbReference type="EC" id="2.1.1.-" evidence="2"/>
<dbReference type="GO" id="GO:0008168">
    <property type="term" value="F:methyltransferase activity"/>
    <property type="evidence" value="ECO:0007669"/>
    <property type="project" value="UniProtKB-KW"/>
</dbReference>
<proteinExistence type="predicted"/>
<keyword evidence="2" id="KW-0489">Methyltransferase</keyword>
<feature type="compositionally biased region" description="Gly residues" evidence="1">
    <location>
        <begin position="303"/>
        <end position="316"/>
    </location>
</feature>
<keyword evidence="3" id="KW-1185">Reference proteome</keyword>
<feature type="compositionally biased region" description="Basic residues" evidence="1">
    <location>
        <begin position="317"/>
        <end position="326"/>
    </location>
</feature>
<dbReference type="Pfam" id="PF13578">
    <property type="entry name" value="Methyltransf_24"/>
    <property type="match status" value="1"/>
</dbReference>
<evidence type="ECO:0000313" key="3">
    <source>
        <dbReference type="Proteomes" id="UP001595973"/>
    </source>
</evidence>
<feature type="region of interest" description="Disordered" evidence="1">
    <location>
        <begin position="281"/>
        <end position="326"/>
    </location>
</feature>
<comment type="caution">
    <text evidence="2">The sequence shown here is derived from an EMBL/GenBank/DDBJ whole genome shotgun (WGS) entry which is preliminary data.</text>
</comment>
<evidence type="ECO:0000256" key="1">
    <source>
        <dbReference type="SAM" id="MobiDB-lite"/>
    </source>
</evidence>
<gene>
    <name evidence="2" type="ORF">ACFO5X_06695</name>
</gene>
<dbReference type="SUPFAM" id="SSF53335">
    <property type="entry name" value="S-adenosyl-L-methionine-dependent methyltransferases"/>
    <property type="match status" value="1"/>
</dbReference>
<protein>
    <submittedName>
        <fullName evidence="2">Class I SAM-dependent methyltransferase</fullName>
        <ecNumber evidence="2">2.1.1.-</ecNumber>
    </submittedName>
</protein>
<organism evidence="2 3">
    <name type="scientific">Seohaeicola nanhaiensis</name>
    <dbReference type="NCBI Taxonomy" id="1387282"/>
    <lineage>
        <taxon>Bacteria</taxon>
        <taxon>Pseudomonadati</taxon>
        <taxon>Pseudomonadota</taxon>
        <taxon>Alphaproteobacteria</taxon>
        <taxon>Rhodobacterales</taxon>
        <taxon>Roseobacteraceae</taxon>
        <taxon>Seohaeicola</taxon>
    </lineage>
</organism>
<dbReference type="GO" id="GO:0032259">
    <property type="term" value="P:methylation"/>
    <property type="evidence" value="ECO:0007669"/>
    <property type="project" value="UniProtKB-KW"/>
</dbReference>
<dbReference type="Gene3D" id="3.40.50.150">
    <property type="entry name" value="Vaccinia Virus protein VP39"/>
    <property type="match status" value="1"/>
</dbReference>
<reference evidence="3" key="1">
    <citation type="journal article" date="2019" name="Int. J. Syst. Evol. Microbiol.">
        <title>The Global Catalogue of Microorganisms (GCM) 10K type strain sequencing project: providing services to taxonomists for standard genome sequencing and annotation.</title>
        <authorList>
            <consortium name="The Broad Institute Genomics Platform"/>
            <consortium name="The Broad Institute Genome Sequencing Center for Infectious Disease"/>
            <person name="Wu L."/>
            <person name="Ma J."/>
        </authorList>
    </citation>
    <scope>NUCLEOTIDE SEQUENCE [LARGE SCALE GENOMIC DNA]</scope>
    <source>
        <strain evidence="3">CGMCC 4.7283</strain>
    </source>
</reference>
<keyword evidence="2" id="KW-0808">Transferase</keyword>
<dbReference type="RefSeq" id="WP_380716507.1">
    <property type="nucleotide sequence ID" value="NZ_JBHSGI010000004.1"/>
</dbReference>
<sequence>MTRSILTPFLVRGVRMYNRITGRLPDRANWPIVWGNTSRFAADRWQKRDKAFERCDYSYSDAMEFLNAARPGAVRDIREGSIPEPALKVVTRHMGDLAADRPLKGLHIGNFVGVSLACITDAARKLHADSVVLSIDPNIPHRGIDSPQDLVTGLMARYGLLGNWMPVTGFTLDRSALYGVLNDKSSPTRHASYHGFSATQVLRNLARLGTKFDFVLIDGNHSEGYLRREVASLMGLVRPGGYLFFDDVDENWGGVMAVFAGLDPLTFAKVAHEGRIGVVRRRRGVNEDAPGGPGRRGGKGGGKRPGGPGRGKGPGAGRRRQNAGGA</sequence>
<dbReference type="EMBL" id="JBHSGI010000004">
    <property type="protein sequence ID" value="MFC4668236.1"/>
    <property type="molecule type" value="Genomic_DNA"/>
</dbReference>
<dbReference type="InterPro" id="IPR029063">
    <property type="entry name" value="SAM-dependent_MTases_sf"/>
</dbReference>
<evidence type="ECO:0000313" key="2">
    <source>
        <dbReference type="EMBL" id="MFC4668236.1"/>
    </source>
</evidence>